<dbReference type="InterPro" id="IPR017871">
    <property type="entry name" value="ABC_transporter-like_CS"/>
</dbReference>
<evidence type="ECO:0000256" key="5">
    <source>
        <dbReference type="SAM" id="MobiDB-lite"/>
    </source>
</evidence>
<organism evidence="7 8">
    <name type="scientific">Leucobacter rhizosphaerae</name>
    <dbReference type="NCBI Taxonomy" id="2932245"/>
    <lineage>
        <taxon>Bacteria</taxon>
        <taxon>Bacillati</taxon>
        <taxon>Actinomycetota</taxon>
        <taxon>Actinomycetes</taxon>
        <taxon>Micrococcales</taxon>
        <taxon>Microbacteriaceae</taxon>
        <taxon>Leucobacter</taxon>
    </lineage>
</organism>
<accession>A0ABY4FT99</accession>
<evidence type="ECO:0000313" key="7">
    <source>
        <dbReference type="EMBL" id="UOQ59498.1"/>
    </source>
</evidence>
<dbReference type="Pfam" id="PF00005">
    <property type="entry name" value="ABC_tran"/>
    <property type="match status" value="1"/>
</dbReference>
<feature type="region of interest" description="Disordered" evidence="5">
    <location>
        <begin position="105"/>
        <end position="130"/>
    </location>
</feature>
<gene>
    <name evidence="7" type="ORF">MUN76_10580</name>
</gene>
<dbReference type="SMART" id="SM00382">
    <property type="entry name" value="AAA"/>
    <property type="match status" value="1"/>
</dbReference>
<dbReference type="EMBL" id="CP095043">
    <property type="protein sequence ID" value="UOQ59498.1"/>
    <property type="molecule type" value="Genomic_DNA"/>
</dbReference>
<dbReference type="GO" id="GO:0005524">
    <property type="term" value="F:ATP binding"/>
    <property type="evidence" value="ECO:0007669"/>
    <property type="project" value="UniProtKB-KW"/>
</dbReference>
<dbReference type="PANTHER" id="PTHR42734">
    <property type="entry name" value="METAL TRANSPORT SYSTEM ATP-BINDING PROTEIN TM_0124-RELATED"/>
    <property type="match status" value="1"/>
</dbReference>
<dbReference type="InterPro" id="IPR003439">
    <property type="entry name" value="ABC_transporter-like_ATP-bd"/>
</dbReference>
<feature type="domain" description="ABC transporter" evidence="6">
    <location>
        <begin position="7"/>
        <end position="231"/>
    </location>
</feature>
<dbReference type="PROSITE" id="PS50893">
    <property type="entry name" value="ABC_TRANSPORTER_2"/>
    <property type="match status" value="1"/>
</dbReference>
<keyword evidence="3" id="KW-0547">Nucleotide-binding</keyword>
<dbReference type="InterPro" id="IPR027417">
    <property type="entry name" value="P-loop_NTPase"/>
</dbReference>
<protein>
    <submittedName>
        <fullName evidence="7">Metal ABC transporter ATP-binding protein</fullName>
    </submittedName>
</protein>
<reference evidence="7 8" key="1">
    <citation type="submission" date="2022-04" db="EMBL/GenBank/DDBJ databases">
        <title>Leucobacter sp. isolated from rhizosphere of onion.</title>
        <authorList>
            <person name="Won M."/>
            <person name="Lee C.-M."/>
            <person name="Woen H.-Y."/>
            <person name="Kwon S.-W."/>
        </authorList>
    </citation>
    <scope>NUCLEOTIDE SEQUENCE [LARGE SCALE GENOMIC DNA]</scope>
    <source>
        <strain evidence="7 8">H25R-14</strain>
    </source>
</reference>
<name>A0ABY4FT99_9MICO</name>
<comment type="similarity">
    <text evidence="1">Belongs to the ABC transporter superfamily.</text>
</comment>
<sequence length="232" mass="23916">MTQTTALRAEHLAYSYGSSPVLRDVNLVLPRGTVTAIVGPNGAGKSTLLEILAGVRRPASGRVLGTAPVALVVQRVTAPDTLPLTVADVVRMGTWRGRAVGAAGVASGSGSAVGSGSGSGSGARPSRAERRRVVADALTRVDLANLADRSFTALSGGQRQRALVAQAIARRAPILLLDEPSTGLDAESRDRTRRILSEEAARGATVAVVTHDQEAIDFADAVVRLVDGVRVA</sequence>
<proteinExistence type="inferred from homology"/>
<evidence type="ECO:0000256" key="2">
    <source>
        <dbReference type="ARBA" id="ARBA00022448"/>
    </source>
</evidence>
<dbReference type="InterPro" id="IPR050153">
    <property type="entry name" value="Metal_Ion_Import_ABC"/>
</dbReference>
<evidence type="ECO:0000313" key="8">
    <source>
        <dbReference type="Proteomes" id="UP000831775"/>
    </source>
</evidence>
<evidence type="ECO:0000259" key="6">
    <source>
        <dbReference type="PROSITE" id="PS50893"/>
    </source>
</evidence>
<dbReference type="InterPro" id="IPR003593">
    <property type="entry name" value="AAA+_ATPase"/>
</dbReference>
<evidence type="ECO:0000256" key="4">
    <source>
        <dbReference type="ARBA" id="ARBA00022840"/>
    </source>
</evidence>
<feature type="compositionally biased region" description="Gly residues" evidence="5">
    <location>
        <begin position="111"/>
        <end position="121"/>
    </location>
</feature>
<evidence type="ECO:0000256" key="3">
    <source>
        <dbReference type="ARBA" id="ARBA00022741"/>
    </source>
</evidence>
<keyword evidence="2" id="KW-0813">Transport</keyword>
<dbReference type="Gene3D" id="3.40.50.300">
    <property type="entry name" value="P-loop containing nucleotide triphosphate hydrolases"/>
    <property type="match status" value="1"/>
</dbReference>
<dbReference type="PANTHER" id="PTHR42734:SF5">
    <property type="entry name" value="IRON TRANSPORT SYSTEM ATP-BINDING PROTEIN HI_0361-RELATED"/>
    <property type="match status" value="1"/>
</dbReference>
<dbReference type="PROSITE" id="PS00211">
    <property type="entry name" value="ABC_TRANSPORTER_1"/>
    <property type="match status" value="1"/>
</dbReference>
<keyword evidence="4 7" id="KW-0067">ATP-binding</keyword>
<dbReference type="Proteomes" id="UP000831775">
    <property type="component" value="Chromosome"/>
</dbReference>
<dbReference type="RefSeq" id="WP_244684540.1">
    <property type="nucleotide sequence ID" value="NZ_CP095043.1"/>
</dbReference>
<keyword evidence="8" id="KW-1185">Reference proteome</keyword>
<dbReference type="SUPFAM" id="SSF52540">
    <property type="entry name" value="P-loop containing nucleoside triphosphate hydrolases"/>
    <property type="match status" value="1"/>
</dbReference>
<evidence type="ECO:0000256" key="1">
    <source>
        <dbReference type="ARBA" id="ARBA00005417"/>
    </source>
</evidence>